<evidence type="ECO:0000256" key="1">
    <source>
        <dbReference type="SAM" id="Phobius"/>
    </source>
</evidence>
<gene>
    <name evidence="2" type="ORF">ABG79_01935</name>
</gene>
<accession>A0A0R3JV99</accession>
<dbReference type="EMBL" id="LKHP01000013">
    <property type="protein sequence ID" value="KRQ86205.1"/>
    <property type="molecule type" value="Genomic_DNA"/>
</dbReference>
<keyword evidence="1" id="KW-0812">Transmembrane</keyword>
<organism evidence="2 3">
    <name type="scientific">Caloramator mitchellensis</name>
    <dbReference type="NCBI Taxonomy" id="908809"/>
    <lineage>
        <taxon>Bacteria</taxon>
        <taxon>Bacillati</taxon>
        <taxon>Bacillota</taxon>
        <taxon>Clostridia</taxon>
        <taxon>Eubacteriales</taxon>
        <taxon>Clostridiaceae</taxon>
        <taxon>Caloramator</taxon>
    </lineage>
</organism>
<evidence type="ECO:0000313" key="3">
    <source>
        <dbReference type="Proteomes" id="UP000052015"/>
    </source>
</evidence>
<evidence type="ECO:0000313" key="2">
    <source>
        <dbReference type="EMBL" id="KRQ86205.1"/>
    </source>
</evidence>
<reference evidence="2 3" key="1">
    <citation type="submission" date="2015-09" db="EMBL/GenBank/DDBJ databases">
        <title>Draft genome sequence of a Caloramator mitchellensis, a moderate thermophile from the Great Artesian Basin of Australia.</title>
        <authorList>
            <person name="Patel B.K."/>
        </authorList>
    </citation>
    <scope>NUCLEOTIDE SEQUENCE [LARGE SCALE GENOMIC DNA]</scope>
    <source>
        <strain evidence="2 3">VF08</strain>
    </source>
</reference>
<protein>
    <submittedName>
        <fullName evidence="2">Uncharacterized protein</fullName>
    </submittedName>
</protein>
<dbReference type="AlphaFoldDB" id="A0A0R3JV99"/>
<dbReference type="Proteomes" id="UP000052015">
    <property type="component" value="Unassembled WGS sequence"/>
</dbReference>
<keyword evidence="1" id="KW-1133">Transmembrane helix</keyword>
<feature type="transmembrane region" description="Helical" evidence="1">
    <location>
        <begin position="14"/>
        <end position="33"/>
    </location>
</feature>
<comment type="caution">
    <text evidence="2">The sequence shown here is derived from an EMBL/GenBank/DDBJ whole genome shotgun (WGS) entry which is preliminary data.</text>
</comment>
<keyword evidence="3" id="KW-1185">Reference proteome</keyword>
<sequence>MPPNFKSRGIRMKYILYIISVALITMVLIYVGYIKESLLPKELINVLLKKSKKKILSYLQNKKSANILELQDIIKDVKGRVWWSKRQVKVTEPEKFVDLVIDDLYKNGLIKIDYKGGIKVINLVE</sequence>
<proteinExistence type="predicted"/>
<name>A0A0R3JV99_CALMK</name>
<dbReference type="STRING" id="908809.ABG79_01935"/>
<keyword evidence="1" id="KW-0472">Membrane</keyword>